<evidence type="ECO:0000313" key="8">
    <source>
        <dbReference type="EMBL" id="TKI68552.1"/>
    </source>
</evidence>
<dbReference type="InterPro" id="IPR032816">
    <property type="entry name" value="VTT_dom"/>
</dbReference>
<evidence type="ECO:0000256" key="5">
    <source>
        <dbReference type="ARBA" id="ARBA00023136"/>
    </source>
</evidence>
<feature type="transmembrane region" description="Helical" evidence="6">
    <location>
        <begin position="99"/>
        <end position="122"/>
    </location>
</feature>
<dbReference type="InterPro" id="IPR015414">
    <property type="entry name" value="TMEM64"/>
</dbReference>
<protein>
    <recommendedName>
        <fullName evidence="6">TVP38/TMEM64 family membrane protein</fullName>
    </recommendedName>
</protein>
<gene>
    <name evidence="8" type="ORF">FC756_10430</name>
</gene>
<dbReference type="Pfam" id="PF09335">
    <property type="entry name" value="VTT_dom"/>
    <property type="match status" value="1"/>
</dbReference>
<dbReference type="AlphaFoldDB" id="A0A4U2Z558"/>
<feature type="transmembrane region" description="Helical" evidence="6">
    <location>
        <begin position="158"/>
        <end position="174"/>
    </location>
</feature>
<dbReference type="GO" id="GO:0005886">
    <property type="term" value="C:plasma membrane"/>
    <property type="evidence" value="ECO:0007669"/>
    <property type="project" value="UniProtKB-SubCell"/>
</dbReference>
<dbReference type="PANTHER" id="PTHR12677">
    <property type="entry name" value="GOLGI APPARATUS MEMBRANE PROTEIN TVP38-RELATED"/>
    <property type="match status" value="1"/>
</dbReference>
<comment type="caution">
    <text evidence="8">The sequence shown here is derived from an EMBL/GenBank/DDBJ whole genome shotgun (WGS) entry which is preliminary data.</text>
</comment>
<dbReference type="PANTHER" id="PTHR12677:SF55">
    <property type="entry name" value="UNDECAPRENYL PHOSPHATE TRANSPORTER SAOUHSC_00901-RELATED"/>
    <property type="match status" value="1"/>
</dbReference>
<feature type="domain" description="VTT" evidence="7">
    <location>
        <begin position="33"/>
        <end position="150"/>
    </location>
</feature>
<keyword evidence="9" id="KW-1185">Reference proteome</keyword>
<evidence type="ECO:0000313" key="9">
    <source>
        <dbReference type="Proteomes" id="UP000308744"/>
    </source>
</evidence>
<evidence type="ECO:0000259" key="7">
    <source>
        <dbReference type="Pfam" id="PF09335"/>
    </source>
</evidence>
<keyword evidence="4 6" id="KW-1133">Transmembrane helix</keyword>
<dbReference type="Proteomes" id="UP000308744">
    <property type="component" value="Unassembled WGS sequence"/>
</dbReference>
<comment type="caution">
    <text evidence="6">Lacks conserved residue(s) required for the propagation of feature annotation.</text>
</comment>
<evidence type="ECO:0000256" key="4">
    <source>
        <dbReference type="ARBA" id="ARBA00022989"/>
    </source>
</evidence>
<sequence length="184" mass="20207">MEIQIIELFENTGMYAVWLSILLSIVISILGIVPSIFLTVANIGFFGFCYGLFLSILGEALGAIIGFYLFRKGLNKVTNKVSVNNKVLNKLQETEGLKAFTLVLALRLAPFIPSGLITLVSAGSKIGILNFSIASTLGKIPALIIEAYSIKEILDWDWQGKIILAILSIFILMFRKKRPLAVKA</sequence>
<feature type="transmembrane region" description="Helical" evidence="6">
    <location>
        <begin position="43"/>
        <end position="70"/>
    </location>
</feature>
<evidence type="ECO:0000256" key="2">
    <source>
        <dbReference type="ARBA" id="ARBA00022475"/>
    </source>
</evidence>
<organism evidence="8 9">
    <name type="scientific">Lysinibacillus mangiferihumi</name>
    <dbReference type="NCBI Taxonomy" id="1130819"/>
    <lineage>
        <taxon>Bacteria</taxon>
        <taxon>Bacillati</taxon>
        <taxon>Bacillota</taxon>
        <taxon>Bacilli</taxon>
        <taxon>Bacillales</taxon>
        <taxon>Bacillaceae</taxon>
        <taxon>Lysinibacillus</taxon>
    </lineage>
</organism>
<reference evidence="8 9" key="1">
    <citation type="submission" date="2019-04" db="EMBL/GenBank/DDBJ databases">
        <title>Lysinibacillus genome sequencing.</title>
        <authorList>
            <person name="Dunlap C."/>
        </authorList>
    </citation>
    <scope>NUCLEOTIDE SEQUENCE [LARGE SCALE GENOMIC DNA]</scope>
    <source>
        <strain evidence="8 9">CCTCC AB 2010389</strain>
    </source>
</reference>
<comment type="subcellular location">
    <subcellularLocation>
        <location evidence="1 6">Cell membrane</location>
        <topology evidence="1 6">Multi-pass membrane protein</topology>
    </subcellularLocation>
</comment>
<accession>A0A4U2Z558</accession>
<evidence type="ECO:0000256" key="3">
    <source>
        <dbReference type="ARBA" id="ARBA00022692"/>
    </source>
</evidence>
<evidence type="ECO:0000256" key="1">
    <source>
        <dbReference type="ARBA" id="ARBA00004651"/>
    </source>
</evidence>
<keyword evidence="5 6" id="KW-0472">Membrane</keyword>
<feature type="transmembrane region" description="Helical" evidence="6">
    <location>
        <begin position="12"/>
        <end position="37"/>
    </location>
</feature>
<dbReference type="EMBL" id="SZPU01000035">
    <property type="protein sequence ID" value="TKI68552.1"/>
    <property type="molecule type" value="Genomic_DNA"/>
</dbReference>
<evidence type="ECO:0000256" key="6">
    <source>
        <dbReference type="RuleBase" id="RU366058"/>
    </source>
</evidence>
<name>A0A4U2Z558_9BACI</name>
<dbReference type="RefSeq" id="WP_107894528.1">
    <property type="nucleotide sequence ID" value="NZ_PYWM01000003.1"/>
</dbReference>
<proteinExistence type="inferred from homology"/>
<keyword evidence="2 6" id="KW-1003">Cell membrane</keyword>
<keyword evidence="3 6" id="KW-0812">Transmembrane</keyword>
<comment type="similarity">
    <text evidence="6">Belongs to the TVP38/TMEM64 family.</text>
</comment>